<dbReference type="InterPro" id="IPR057737">
    <property type="entry name" value="Condensation_MtbB-like"/>
</dbReference>
<organism evidence="10 11">
    <name type="scientific">Burkholderia cepacia</name>
    <name type="common">Pseudomonas cepacia</name>
    <dbReference type="NCBI Taxonomy" id="292"/>
    <lineage>
        <taxon>Bacteria</taxon>
        <taxon>Pseudomonadati</taxon>
        <taxon>Pseudomonadota</taxon>
        <taxon>Betaproteobacteria</taxon>
        <taxon>Burkholderiales</taxon>
        <taxon>Burkholderiaceae</taxon>
        <taxon>Burkholderia</taxon>
        <taxon>Burkholderia cepacia complex</taxon>
    </lineage>
</organism>
<dbReference type="InterPro" id="IPR010071">
    <property type="entry name" value="AA_adenyl_dom"/>
</dbReference>
<dbReference type="InterPro" id="IPR009081">
    <property type="entry name" value="PP-bd_ACP"/>
</dbReference>
<dbReference type="SUPFAM" id="SSF53335">
    <property type="entry name" value="S-adenosyl-L-methionine-dependent methyltransferases"/>
    <property type="match status" value="1"/>
</dbReference>
<evidence type="ECO:0000313" key="11">
    <source>
        <dbReference type="Proteomes" id="UP000645612"/>
    </source>
</evidence>
<dbReference type="PROSITE" id="PS00455">
    <property type="entry name" value="AMP_BINDING"/>
    <property type="match status" value="1"/>
</dbReference>
<keyword evidence="4" id="KW-0597">Phosphoprotein</keyword>
<dbReference type="Proteomes" id="UP000645612">
    <property type="component" value="Unassembled WGS sequence"/>
</dbReference>
<dbReference type="InterPro" id="IPR020806">
    <property type="entry name" value="PKS_PP-bd"/>
</dbReference>
<dbReference type="GO" id="GO:0016874">
    <property type="term" value="F:ligase activity"/>
    <property type="evidence" value="ECO:0007669"/>
    <property type="project" value="UniProtKB-KW"/>
</dbReference>
<dbReference type="InterPro" id="IPR036736">
    <property type="entry name" value="ACP-like_sf"/>
</dbReference>
<keyword evidence="3" id="KW-0596">Phosphopantetheine</keyword>
<evidence type="ECO:0000256" key="6">
    <source>
        <dbReference type="ARBA" id="ARBA00052643"/>
    </source>
</evidence>
<evidence type="ECO:0000256" key="3">
    <source>
        <dbReference type="ARBA" id="ARBA00022450"/>
    </source>
</evidence>
<dbReference type="Gene3D" id="3.30.559.10">
    <property type="entry name" value="Chloramphenicol acetyltransferase-like domain"/>
    <property type="match status" value="1"/>
</dbReference>
<dbReference type="GO" id="GO:0043041">
    <property type="term" value="P:amino acid activation for nonribosomal peptide biosynthetic process"/>
    <property type="evidence" value="ECO:0007669"/>
    <property type="project" value="TreeGrafter"/>
</dbReference>
<dbReference type="FunFam" id="1.10.1200.10:FF:000016">
    <property type="entry name" value="Non-ribosomal peptide synthase"/>
    <property type="match status" value="1"/>
</dbReference>
<dbReference type="InterPro" id="IPR006162">
    <property type="entry name" value="Ppantetheine_attach_site"/>
</dbReference>
<evidence type="ECO:0000313" key="10">
    <source>
        <dbReference type="EMBL" id="MBH9696221.1"/>
    </source>
</evidence>
<name>A0A8I1DM98_BURCE</name>
<evidence type="ECO:0000256" key="4">
    <source>
        <dbReference type="ARBA" id="ARBA00022553"/>
    </source>
</evidence>
<dbReference type="Gene3D" id="1.10.1200.10">
    <property type="entry name" value="ACP-like"/>
    <property type="match status" value="2"/>
</dbReference>
<dbReference type="Gene3D" id="3.30.300.30">
    <property type="match status" value="2"/>
</dbReference>
<dbReference type="EC" id="6.2.1.69" evidence="7"/>
<dbReference type="Pfam" id="PF00668">
    <property type="entry name" value="Condensation"/>
    <property type="match status" value="1"/>
</dbReference>
<reference evidence="10" key="1">
    <citation type="submission" date="2020-12" db="EMBL/GenBank/DDBJ databases">
        <title>Burkholderia cepacia complex in Mexico.</title>
        <authorList>
            <person name="Estrada P."/>
        </authorList>
    </citation>
    <scope>NUCLEOTIDE SEQUENCE</scope>
    <source>
        <strain evidence="10">871</strain>
    </source>
</reference>
<evidence type="ECO:0000256" key="7">
    <source>
        <dbReference type="ARBA" id="ARBA00066651"/>
    </source>
</evidence>
<dbReference type="Gene3D" id="3.30.559.30">
    <property type="entry name" value="Nonribosomal peptide synthetase, condensation domain"/>
    <property type="match status" value="1"/>
</dbReference>
<dbReference type="PANTHER" id="PTHR45527:SF10">
    <property type="entry name" value="PYOCHELIN SYNTHASE PCHF"/>
    <property type="match status" value="1"/>
</dbReference>
<gene>
    <name evidence="10" type="ORF">JAO13_07180</name>
</gene>
<dbReference type="InterPro" id="IPR000873">
    <property type="entry name" value="AMP-dep_synth/lig_dom"/>
</dbReference>
<dbReference type="NCBIfam" id="TIGR01733">
    <property type="entry name" value="AA-adenyl-dom"/>
    <property type="match status" value="1"/>
</dbReference>
<dbReference type="Pfam" id="PF00501">
    <property type="entry name" value="AMP-binding"/>
    <property type="match status" value="1"/>
</dbReference>
<evidence type="ECO:0000256" key="5">
    <source>
        <dbReference type="ARBA" id="ARBA00022598"/>
    </source>
</evidence>
<feature type="domain" description="Carrier" evidence="9">
    <location>
        <begin position="21"/>
        <end position="97"/>
    </location>
</feature>
<dbReference type="InterPro" id="IPR020845">
    <property type="entry name" value="AMP-binding_CS"/>
</dbReference>
<dbReference type="GO" id="GO:0005737">
    <property type="term" value="C:cytoplasm"/>
    <property type="evidence" value="ECO:0007669"/>
    <property type="project" value="TreeGrafter"/>
</dbReference>
<accession>A0A8I1DM98</accession>
<feature type="domain" description="Carrier" evidence="9">
    <location>
        <begin position="1373"/>
        <end position="1448"/>
    </location>
</feature>
<dbReference type="GO" id="GO:0031177">
    <property type="term" value="F:phosphopantetheine binding"/>
    <property type="evidence" value="ECO:0007669"/>
    <property type="project" value="InterPro"/>
</dbReference>
<dbReference type="Pfam" id="PF13489">
    <property type="entry name" value="Methyltransf_23"/>
    <property type="match status" value="1"/>
</dbReference>
<dbReference type="EMBL" id="JAEDXG010000005">
    <property type="protein sequence ID" value="MBH9696221.1"/>
    <property type="molecule type" value="Genomic_DNA"/>
</dbReference>
<evidence type="ECO:0000256" key="1">
    <source>
        <dbReference type="ARBA" id="ARBA00001957"/>
    </source>
</evidence>
<dbReference type="GO" id="GO:0072330">
    <property type="term" value="P:monocarboxylic acid biosynthetic process"/>
    <property type="evidence" value="ECO:0007669"/>
    <property type="project" value="UniProtKB-ARBA"/>
</dbReference>
<comment type="caution">
    <text evidence="10">The sequence shown here is derived from an EMBL/GenBank/DDBJ whole genome shotgun (WGS) entry which is preliminary data.</text>
</comment>
<dbReference type="SUPFAM" id="SSF47336">
    <property type="entry name" value="ACP-like"/>
    <property type="match status" value="2"/>
</dbReference>
<dbReference type="InterPro" id="IPR029063">
    <property type="entry name" value="SAM-dependent_MTases_sf"/>
</dbReference>
<comment type="pathway">
    <text evidence="2">Siderophore biosynthesis.</text>
</comment>
<dbReference type="InterPro" id="IPR023213">
    <property type="entry name" value="CAT-like_dom_sf"/>
</dbReference>
<evidence type="ECO:0000259" key="9">
    <source>
        <dbReference type="PROSITE" id="PS50075"/>
    </source>
</evidence>
<dbReference type="Gene3D" id="3.40.50.150">
    <property type="entry name" value="Vaccinia Virus protein VP39"/>
    <property type="match status" value="1"/>
</dbReference>
<dbReference type="CDD" id="cd19535">
    <property type="entry name" value="Cyc_NRPS"/>
    <property type="match status" value="1"/>
</dbReference>
<dbReference type="FunFam" id="3.30.559.30:FF:000006">
    <property type="entry name" value="Yersiniabactin polyketide/non-ribosomal peptide synthetase"/>
    <property type="match status" value="1"/>
</dbReference>
<dbReference type="PROSITE" id="PS50075">
    <property type="entry name" value="CARRIER"/>
    <property type="match status" value="2"/>
</dbReference>
<evidence type="ECO:0000256" key="2">
    <source>
        <dbReference type="ARBA" id="ARBA00004924"/>
    </source>
</evidence>
<sequence>MSQTAVDSTIDHSDPSCFSPIAFRSQLVAMIAALLDEPVDEIASLDDDEDLLSCGLDSIRLMYLQTRVNRLGYALTFDALARTPTLGAWAELLANAPRGASAAPDVEAAEAGDVDVHAPFDLSAVQQAYWLGRGDGEVLGNVSCHAFLEFRSRAIDPVRLDAACRLVRERHPMLRARFAGGRQQIVAAPEAPVFAHADWRDRTPAEAETEWVSLRAFRSHECLDVEHAQVFMMGLAQMPGGQDRVWLSVDLLAADVDSVRLLMQEIGAAYAEPSALPDAPSTWFPTWLARRAADTRDARAAARDAWQARLATLPEGPALPLARAPETIRAPRFSRVTHTLSTAELTRLQARAAQHGVTLSSVFGAAFAAVLARWSGRQAFLLNVPLFDRHGDAPDLGRVIADFTTLLLVECDVRADASAADTVRAFQQRLHGAIAQAAYPALDVLRDARRQGAPRAAPVVFSCNLGDAPFVPDAFARVFGDLHDMISQTPQVWLDHQLYRVPDGALLAWDSVDGLFPDAMIDAMFGAYVALVQALCDRDWRLPIAVELPSAQRRVRDALNAVPAPARPRTLHADFFASAAREPAAVALRCAERVVTRGELAARALAIAGGLRAAGIGHGDAVEISLPRGPEQVAAVFGVLAAGACYVPLDIAQPAARKTLIERAAGVKAAIGDTAHADAPLPRFDVASLIKHAPLAAPLAVAPQATAYVIYTSGSTGVPKGVEMTHAAALNTIDAIDALLGVRAQDRLLAVSALDFDLSVYDLFGVLGAGAELVLPTQDDARDAARWIDLIAQHRVTLWNSAPALLEMALAVPAAADACHSVRAALLSGDWIALDLPARLRERCGDACAFHALGGATEAGIWSNVQTVRDVPPHWRSIPYGRPLPGQAYRVVDADGRDVPDYVPGELLIGGDSLARGYRNDPELTAQRFVQHASGRWYRTGDRGRYWPDGTLEFLGREDRQVKVRGHRIELGEIEAALAAHPQIDGACASVVNGEVARIVAAFVPADCVADCGADRVADAAPSSLAEADLADTVQAEAAVARAVADRLLDGGAGLPPSLRAHRHAKGDASISIDGALDRLDWHATDLDDLTASLRALAADPDTAAQRVPLDPCVSPLAFATRLPDGARALREFAGALEAQASARTGVLRVAVIDARAGQWFEAGLGVLDDPRFDVTLFDVSPGLLHTAQARFTLTRPALQTMQDGLLPARHLGEFDCVISFAAAHLRDDPRDTFRIAAALLAQDGRLLFADVLRDSPLRELVASVAGDASLPRPFTPDAIAAAAHACGFALDSRSWRSNAFACIDARRAGEPAAQAALADWLRDRLPDAMRPDALWCIARWPLNANGKIDRRAVGEALARALGDAPAAHDAFVPADERQATLLACWEHALGRPANARDATFFALGGDSLLATRLLAQLRERLGVRVGMAAFYRQPTLAGLAAQLDEAAPAAPALQASQADGDTRVATIEEGVL</sequence>
<dbReference type="SUPFAM" id="SSF52777">
    <property type="entry name" value="CoA-dependent acyltransferases"/>
    <property type="match status" value="2"/>
</dbReference>
<dbReference type="FunFam" id="3.30.559.10:FF:000023">
    <property type="entry name" value="Non-ribosomal peptide synthetase"/>
    <property type="match status" value="1"/>
</dbReference>
<dbReference type="PANTHER" id="PTHR45527">
    <property type="entry name" value="NONRIBOSOMAL PEPTIDE SYNTHETASE"/>
    <property type="match status" value="1"/>
</dbReference>
<dbReference type="SMART" id="SM00823">
    <property type="entry name" value="PKS_PP"/>
    <property type="match status" value="1"/>
</dbReference>
<dbReference type="Gene3D" id="3.40.50.12780">
    <property type="entry name" value="N-terminal domain of ligase-like"/>
    <property type="match status" value="1"/>
</dbReference>
<keyword evidence="5" id="KW-0436">Ligase</keyword>
<dbReference type="InterPro" id="IPR042099">
    <property type="entry name" value="ANL_N_sf"/>
</dbReference>
<evidence type="ECO:0000256" key="8">
    <source>
        <dbReference type="ARBA" id="ARBA00079103"/>
    </source>
</evidence>
<dbReference type="GO" id="GO:0044550">
    <property type="term" value="P:secondary metabolite biosynthetic process"/>
    <property type="evidence" value="ECO:0007669"/>
    <property type="project" value="TreeGrafter"/>
</dbReference>
<dbReference type="Pfam" id="PF00550">
    <property type="entry name" value="PP-binding"/>
    <property type="match status" value="2"/>
</dbReference>
<dbReference type="RefSeq" id="WP_176130214.1">
    <property type="nucleotide sequence ID" value="NZ_CADDZZ010000005.1"/>
</dbReference>
<protein>
    <recommendedName>
        <fullName evidence="8">L-cysteine--[L-cysteinyl-carrier protein] ligase</fullName>
        <ecNumber evidence="7">6.2.1.69</ecNumber>
    </recommendedName>
    <alternativeName>
        <fullName evidence="8">L-cysteine--[L-cysteinyl-carrier protein] ligase</fullName>
    </alternativeName>
</protein>
<proteinExistence type="predicted"/>
<dbReference type="PROSITE" id="PS00012">
    <property type="entry name" value="PHOSPHOPANTETHEINE"/>
    <property type="match status" value="1"/>
</dbReference>
<comment type="catalytic activity">
    <reaction evidence="6">
        <text>holo-[peptidyl-carrier protein] + L-cysteine + ATP = L-cysteinyl-[peptidyl-carrier protein] + AMP + diphosphate</text>
        <dbReference type="Rhea" id="RHEA:61680"/>
        <dbReference type="Rhea" id="RHEA-COMP:11480"/>
        <dbReference type="Rhea" id="RHEA-COMP:15906"/>
        <dbReference type="ChEBI" id="CHEBI:30616"/>
        <dbReference type="ChEBI" id="CHEBI:33019"/>
        <dbReference type="ChEBI" id="CHEBI:35235"/>
        <dbReference type="ChEBI" id="CHEBI:64479"/>
        <dbReference type="ChEBI" id="CHEBI:144926"/>
        <dbReference type="ChEBI" id="CHEBI:456215"/>
        <dbReference type="EC" id="6.2.1.69"/>
    </reaction>
    <physiologicalReaction direction="left-to-right" evidence="6">
        <dbReference type="Rhea" id="RHEA:61681"/>
    </physiologicalReaction>
</comment>
<dbReference type="InterPro" id="IPR001242">
    <property type="entry name" value="Condensation_dom"/>
</dbReference>
<comment type="cofactor">
    <cofactor evidence="1">
        <name>pantetheine 4'-phosphate</name>
        <dbReference type="ChEBI" id="CHEBI:47942"/>
    </cofactor>
</comment>
<dbReference type="SUPFAM" id="SSF56801">
    <property type="entry name" value="Acetyl-CoA synthetase-like"/>
    <property type="match status" value="1"/>
</dbReference>
<dbReference type="InterPro" id="IPR045851">
    <property type="entry name" value="AMP-bd_C_sf"/>
</dbReference>
<dbReference type="FunFam" id="3.40.50.12780:FF:000012">
    <property type="entry name" value="Non-ribosomal peptide synthetase"/>
    <property type="match status" value="1"/>
</dbReference>